<dbReference type="InterPro" id="IPR001616">
    <property type="entry name" value="Herpes_alk_exo"/>
</dbReference>
<feature type="region of interest" description="Disordered" evidence="8">
    <location>
        <begin position="1"/>
        <end position="127"/>
    </location>
</feature>
<keyword evidence="6" id="KW-0269">Exonuclease</keyword>
<evidence type="ECO:0000256" key="5">
    <source>
        <dbReference type="ARBA" id="ARBA00022801"/>
    </source>
</evidence>
<organismHost>
    <name type="scientific">Macaca nemestrina</name>
    <name type="common">Pig-tailed macaque</name>
    <dbReference type="NCBI Taxonomy" id="9545"/>
</organismHost>
<dbReference type="Gene3D" id="3.90.320.10">
    <property type="match status" value="1"/>
</dbReference>
<dbReference type="GeneID" id="1487478"/>
<keyword evidence="5" id="KW-0378">Hydrolase</keyword>
<gene>
    <name evidence="9" type="primary">UL12</name>
</gene>
<protein>
    <submittedName>
        <fullName evidence="9">Deoxyribonuclease</fullName>
    </submittedName>
</protein>
<organismHost>
    <name type="scientific">Macaca fascicularis</name>
    <name type="common">Crab-eating macaque</name>
    <name type="synonym">Cynomolgus monkey</name>
    <dbReference type="NCBI Taxonomy" id="9541"/>
</organismHost>
<dbReference type="OrthoDB" id="4574at10239"/>
<sequence>MQTTTPADRSSPARAESKRPLVLGDEDENGDRIRDPHGRSPKRARPNSLPLAAVFRPATPGTPERPRTPPTPDLPLSPRGTRAAASPESRSETGPSSPASQSLLADYAPPPSPGDADGNDTDSTVEPGWSAVAIPDALPPHVLAETFESHLRGLLRGVRGPLDVEPLRARLGYLFSLATALEEAGMVDRGLGGHLVRLSRRAPAALGAGAAGGPAAANPRPLMAFFEAATQNQAESQLWALLRRGLTTASTLKWGPRGPCFSPQWLMNNHDLRLDCQSAAVMFGRTNEPAARALLFRYCVGRADDEKDEAGRRFVFREPGEAPAESVHACGVLMDAHTGMVGASLDILVCPRDHHGCLNPAPGTPLRFYEVKCRAKYAFDPADAGEPVVAAHRRLVATRSPVSFRAFVRSIARPGVRYFAPGRVPGPEEALVSEHASWADVRAGDEKRRCSALDRDLVGLNSGVASDVLLFGDPDLERRTISPLAWDSGELVHREPIFANPRHPNFKQILVQAYVLASHFPECPLHPHLVTFIGRHRTLDEEGVSLRLEDAPAAAPPAARAAIRGSILPDQAVPVALIITPVRIDAAVYEVIRRNSRLAFDETLARIWASRDPVPRPAAADETS</sequence>
<evidence type="ECO:0000256" key="3">
    <source>
        <dbReference type="ARBA" id="ARBA00022722"/>
    </source>
</evidence>
<evidence type="ECO:0000256" key="7">
    <source>
        <dbReference type="ARBA" id="ARBA00023200"/>
    </source>
</evidence>
<dbReference type="KEGG" id="vg:1487478"/>
<organism evidence="9 10">
    <name type="scientific">Cercopithecine herpesvirus 1 (strain E2490)</name>
    <name type="common">CeHV-1</name>
    <name type="synonym">Simian herpes B virus</name>
    <dbReference type="NCBI Taxonomy" id="260965"/>
    <lineage>
        <taxon>Viruses</taxon>
        <taxon>Duplodnaviria</taxon>
        <taxon>Heunggongvirae</taxon>
        <taxon>Peploviricota</taxon>
        <taxon>Herviviricetes</taxon>
        <taxon>Herpesvirales</taxon>
        <taxon>Orthoherpesviridae</taxon>
        <taxon>Alphaherpesvirinae</taxon>
        <taxon>Simplexvirus</taxon>
        <taxon>Simplexvirus macacinealpha1</taxon>
        <taxon>Cercopithecine herpesvirus 1</taxon>
    </lineage>
</organism>
<keyword evidence="4" id="KW-0255">Endonuclease</keyword>
<evidence type="ECO:0000256" key="8">
    <source>
        <dbReference type="SAM" id="MobiDB-lite"/>
    </source>
</evidence>
<dbReference type="HAMAP" id="MF_04009">
    <property type="entry name" value="HSV_AN"/>
    <property type="match status" value="1"/>
</dbReference>
<evidence type="ECO:0000256" key="2">
    <source>
        <dbReference type="ARBA" id="ARBA00022581"/>
    </source>
</evidence>
<accession>Q7T5E7</accession>
<keyword evidence="3" id="KW-0540">Nuclease</keyword>
<dbReference type="GO" id="GO:0003677">
    <property type="term" value="F:DNA binding"/>
    <property type="evidence" value="ECO:0007669"/>
    <property type="project" value="InterPro"/>
</dbReference>
<dbReference type="GO" id="GO:0004527">
    <property type="term" value="F:exonuclease activity"/>
    <property type="evidence" value="ECO:0007669"/>
    <property type="project" value="UniProtKB-KW"/>
</dbReference>
<organismHost>
    <name type="scientific">Macaca mulatta</name>
    <name type="common">Rhesus macaque</name>
    <dbReference type="NCBI Taxonomy" id="9544"/>
</organismHost>
<dbReference type="Proteomes" id="UP000110594">
    <property type="component" value="Segment"/>
</dbReference>
<dbReference type="InterPro" id="IPR011335">
    <property type="entry name" value="Restrct_endonuc-II-like"/>
</dbReference>
<name>Q7T5E7_CHV1E</name>
<dbReference type="InterPro" id="IPR011604">
    <property type="entry name" value="PDDEXK-like_dom_sf"/>
</dbReference>
<reference evidence="9 10" key="1">
    <citation type="journal article" date="2003" name="J. Virol.">
        <title>Complete sequence and comparative analysis of the genome of herpes B virus (Cercopithecine herpesvirus 1) from a rhesus monkey.</title>
        <authorList>
            <person name="Perelygina L."/>
            <person name="Zhu L."/>
            <person name="Zurkuhlen H."/>
            <person name="Mills R."/>
            <person name="Borodovsky M."/>
            <person name="Hilliard J.K."/>
        </authorList>
    </citation>
    <scope>NUCLEOTIDE SEQUENCE [LARGE SCALE GENOMIC DNA]</scope>
    <source>
        <strain evidence="9">E2490</strain>
    </source>
</reference>
<evidence type="ECO:0000256" key="1">
    <source>
        <dbReference type="ARBA" id="ARBA00022562"/>
    </source>
</evidence>
<evidence type="ECO:0000256" key="6">
    <source>
        <dbReference type="ARBA" id="ARBA00022839"/>
    </source>
</evidence>
<dbReference type="GO" id="GO:0004519">
    <property type="term" value="F:endonuclease activity"/>
    <property type="evidence" value="ECO:0007669"/>
    <property type="project" value="UniProtKB-KW"/>
</dbReference>
<dbReference type="Pfam" id="PF01771">
    <property type="entry name" value="Viral_alk_exo"/>
    <property type="match status" value="1"/>
</dbReference>
<feature type="compositionally biased region" description="Polar residues" evidence="8">
    <location>
        <begin position="92"/>
        <end position="103"/>
    </location>
</feature>
<evidence type="ECO:0000313" key="10">
    <source>
        <dbReference type="Proteomes" id="UP000110594"/>
    </source>
</evidence>
<evidence type="ECO:0000313" key="9">
    <source>
        <dbReference type="EMBL" id="AAP41430.1"/>
    </source>
</evidence>
<keyword evidence="7" id="KW-1035">Host cytoplasm</keyword>
<dbReference type="PRINTS" id="PR00924">
    <property type="entry name" value="ALKEXNUCLASE"/>
</dbReference>
<evidence type="ECO:0000256" key="4">
    <source>
        <dbReference type="ARBA" id="ARBA00022759"/>
    </source>
</evidence>
<keyword evidence="2" id="KW-0945">Host-virus interaction</keyword>
<dbReference type="EMBL" id="AF533768">
    <property type="protein sequence ID" value="AAP41430.1"/>
    <property type="molecule type" value="Genomic_DNA"/>
</dbReference>
<keyword evidence="1" id="KW-1048">Host nucleus</keyword>
<dbReference type="InterPro" id="IPR034720">
    <property type="entry name" value="Viral_alk_exo"/>
</dbReference>
<proteinExistence type="inferred from homology"/>
<keyword evidence="10" id="KW-1185">Reference proteome</keyword>
<dbReference type="RefSeq" id="NP_851871.1">
    <property type="nucleotide sequence ID" value="NC_004812.1"/>
</dbReference>
<dbReference type="SUPFAM" id="SSF52980">
    <property type="entry name" value="Restriction endonuclease-like"/>
    <property type="match status" value="1"/>
</dbReference>